<reference evidence="1 2" key="1">
    <citation type="journal article" date="2012" name="J. Bacteriol.">
        <title>Genome Sequence of Corynebacterium casei UCMA 3821, Isolated from a Smear-Ripened Cheese.</title>
        <authorList>
            <person name="Monnet C."/>
            <person name="Loux V."/>
            <person name="Bento P."/>
            <person name="Gibrat J.F."/>
            <person name="Straub C."/>
            <person name="Bonnarme P."/>
            <person name="Landaud S."/>
            <person name="Irlinger F."/>
        </authorList>
    </citation>
    <scope>NUCLEOTIDE SEQUENCE [LARGE SCALE GENOMIC DNA]</scope>
    <source>
        <strain evidence="1 2">UCMA 3821</strain>
    </source>
</reference>
<dbReference type="Proteomes" id="UP000004840">
    <property type="component" value="Unassembled WGS sequence"/>
</dbReference>
<comment type="caution">
    <text evidence="1">The sequence shown here is derived from an EMBL/GenBank/DDBJ whole genome shotgun (WGS) entry which is preliminary data.</text>
</comment>
<evidence type="ECO:0000313" key="2">
    <source>
        <dbReference type="Proteomes" id="UP000004840"/>
    </source>
</evidence>
<protein>
    <submittedName>
        <fullName evidence="1">Uncharacterized protein</fullName>
    </submittedName>
</protein>
<gene>
    <name evidence="1" type="ORF">CCAS_05620</name>
</gene>
<name>G7HWX5_9CORY</name>
<organism evidence="1 2">
    <name type="scientific">Corynebacterium casei UCMA 3821</name>
    <dbReference type="NCBI Taxonomy" id="1110505"/>
    <lineage>
        <taxon>Bacteria</taxon>
        <taxon>Bacillati</taxon>
        <taxon>Actinomycetota</taxon>
        <taxon>Actinomycetes</taxon>
        <taxon>Mycobacteriales</taxon>
        <taxon>Corynebacteriaceae</taxon>
        <taxon>Corynebacterium</taxon>
    </lineage>
</organism>
<dbReference type="AlphaFoldDB" id="G7HWX5"/>
<evidence type="ECO:0000313" key="1">
    <source>
        <dbReference type="EMBL" id="CCE54690.1"/>
    </source>
</evidence>
<accession>G7HWX5</accession>
<sequence length="119" mass="14103">MEGVSSLVKNIISLLPEYGMEWGLWCDNPPIPTYRGWPPTPRNFMFSKGLEERLHDWLESWRNNYADGPEEQAETWKQGFDKYAWAQEGDALSREIEAECHGYKVRRDYEIYLKSPDRK</sequence>
<dbReference type="EMBL" id="CAFW01000040">
    <property type="protein sequence ID" value="CCE54690.1"/>
    <property type="molecule type" value="Genomic_DNA"/>
</dbReference>
<proteinExistence type="predicted"/>